<reference evidence="2 3" key="1">
    <citation type="submission" date="2018-10" db="EMBL/GenBank/DDBJ databases">
        <title>Ulvibacterium marinum gen. nov., sp. nov., a novel marine bacterium of the family Flavobacteriaceae, isolated from a culture of the green alga Ulva prolifera.</title>
        <authorList>
            <person name="Zhang Z."/>
        </authorList>
    </citation>
    <scope>NUCLEOTIDE SEQUENCE [LARGE SCALE GENOMIC DNA]</scope>
    <source>
        <strain evidence="2 3">CCMM003</strain>
    </source>
</reference>
<keyword evidence="1" id="KW-0732">Signal</keyword>
<dbReference type="AlphaFoldDB" id="A0A3B0CGZ0"/>
<dbReference type="PROSITE" id="PS51257">
    <property type="entry name" value="PROKAR_LIPOPROTEIN"/>
    <property type="match status" value="1"/>
</dbReference>
<dbReference type="RefSeq" id="WP_120709496.1">
    <property type="nucleotide sequence ID" value="NZ_RBCJ01000001.1"/>
</dbReference>
<sequence length="444" mass="50446">MRKFFCFLMVLLGVIACSVDASDIPTLEVGQDFTTSNVRVLVLDTFSVKLSTFKFDSINTSESERLLVGKYNDDYLGTIECNSYFELSAATTENATAPYTLPNDATLDSVALILGYDRYFYNDTTLVSHINVHLLSEEVEPDDDAFFNTSTLEYDTIPLVSRRYRPEPFDEDSLHISLPFEFGNNLFQLIQQNDINDNEDLRDNFKGFALVPEKSDNTSVIGFSKESERTYLRFFYSVPEEFEDEERFLDFAINPFPEAPNAFNKIWNTSMDSSLNTLLDQEDELPTSENNDLSYIQSGTGYATKVDFPSIRSIYDIEGTGTVLSALLRIKPLRASHDERTYLRDSLNVNVLDQNNVITQVITTGEGIVIGKITGTNEEFSDVVYEVPVGVFVDQKLHETVITEDALVLFTKDFNQTVDRIILQGEDNRDFEARLEITYAIYDE</sequence>
<gene>
    <name evidence="2" type="ORF">D7Z94_00130</name>
</gene>
<dbReference type="EMBL" id="RBCJ01000001">
    <property type="protein sequence ID" value="RKN82306.1"/>
    <property type="molecule type" value="Genomic_DNA"/>
</dbReference>
<feature type="chain" id="PRO_5017440752" evidence="1">
    <location>
        <begin position="22"/>
        <end position="444"/>
    </location>
</feature>
<comment type="caution">
    <text evidence="2">The sequence shown here is derived from an EMBL/GenBank/DDBJ whole genome shotgun (WGS) entry which is preliminary data.</text>
</comment>
<keyword evidence="3" id="KW-1185">Reference proteome</keyword>
<protein>
    <submittedName>
        <fullName evidence="2">DUF4270 family protein</fullName>
    </submittedName>
</protein>
<dbReference type="Proteomes" id="UP000276603">
    <property type="component" value="Unassembled WGS sequence"/>
</dbReference>
<dbReference type="OrthoDB" id="1092930at2"/>
<evidence type="ECO:0000313" key="3">
    <source>
        <dbReference type="Proteomes" id="UP000276603"/>
    </source>
</evidence>
<name>A0A3B0CGZ0_9FLAO</name>
<accession>A0A3B0CGZ0</accession>
<dbReference type="InterPro" id="IPR025366">
    <property type="entry name" value="DUF4270"/>
</dbReference>
<evidence type="ECO:0000256" key="1">
    <source>
        <dbReference type="SAM" id="SignalP"/>
    </source>
</evidence>
<evidence type="ECO:0000313" key="2">
    <source>
        <dbReference type="EMBL" id="RKN82306.1"/>
    </source>
</evidence>
<feature type="signal peptide" evidence="1">
    <location>
        <begin position="1"/>
        <end position="21"/>
    </location>
</feature>
<dbReference type="Pfam" id="PF14092">
    <property type="entry name" value="DUF4270"/>
    <property type="match status" value="1"/>
</dbReference>
<organism evidence="2 3">
    <name type="scientific">Ulvibacterium marinum</name>
    <dbReference type="NCBI Taxonomy" id="2419782"/>
    <lineage>
        <taxon>Bacteria</taxon>
        <taxon>Pseudomonadati</taxon>
        <taxon>Bacteroidota</taxon>
        <taxon>Flavobacteriia</taxon>
        <taxon>Flavobacteriales</taxon>
        <taxon>Flavobacteriaceae</taxon>
        <taxon>Ulvibacterium</taxon>
    </lineage>
</organism>
<proteinExistence type="predicted"/>